<gene>
    <name evidence="2" type="ORF">CC117_21900</name>
</gene>
<dbReference type="Proteomes" id="UP000179627">
    <property type="component" value="Unassembled WGS sequence"/>
</dbReference>
<feature type="compositionally biased region" description="Polar residues" evidence="1">
    <location>
        <begin position="93"/>
        <end position="103"/>
    </location>
</feature>
<feature type="region of interest" description="Disordered" evidence="1">
    <location>
        <begin position="1"/>
        <end position="20"/>
    </location>
</feature>
<protein>
    <submittedName>
        <fullName evidence="2">Uncharacterized protein</fullName>
    </submittedName>
</protein>
<accession>A0A1S1QME9</accession>
<comment type="caution">
    <text evidence="2">The sequence shown here is derived from an EMBL/GenBank/DDBJ whole genome shotgun (WGS) entry which is preliminary data.</text>
</comment>
<reference evidence="3" key="1">
    <citation type="submission" date="2016-07" db="EMBL/GenBank/DDBJ databases">
        <title>Sequence Frankia sp. strain CcI1.17.</title>
        <authorList>
            <person name="Ghodhbane-Gtari F."/>
            <person name="Swanson E."/>
            <person name="Gueddou A."/>
            <person name="Morris K."/>
            <person name="Hezbri K."/>
            <person name="Ktari A."/>
            <person name="Nouioui I."/>
            <person name="Abebe-Akele F."/>
            <person name="Simpson S."/>
            <person name="Thomas K."/>
            <person name="Gtari M."/>
            <person name="Tisa L.S."/>
            <person name="Hurst S."/>
        </authorList>
    </citation>
    <scope>NUCLEOTIDE SEQUENCE [LARGE SCALE GENOMIC DNA]</scope>
    <source>
        <strain evidence="3">Cc1.17</strain>
    </source>
</reference>
<proteinExistence type="predicted"/>
<evidence type="ECO:0000313" key="3">
    <source>
        <dbReference type="Proteomes" id="UP000179627"/>
    </source>
</evidence>
<name>A0A1S1QME9_9ACTN</name>
<organism evidence="2 3">
    <name type="scientific">Parafrankia colletiae</name>
    <dbReference type="NCBI Taxonomy" id="573497"/>
    <lineage>
        <taxon>Bacteria</taxon>
        <taxon>Bacillati</taxon>
        <taxon>Actinomycetota</taxon>
        <taxon>Actinomycetes</taxon>
        <taxon>Frankiales</taxon>
        <taxon>Frankiaceae</taxon>
        <taxon>Parafrankia</taxon>
    </lineage>
</organism>
<dbReference type="AlphaFoldDB" id="A0A1S1QME9"/>
<evidence type="ECO:0000313" key="2">
    <source>
        <dbReference type="EMBL" id="OHV34282.1"/>
    </source>
</evidence>
<feature type="region of interest" description="Disordered" evidence="1">
    <location>
        <begin position="93"/>
        <end position="120"/>
    </location>
</feature>
<dbReference type="RefSeq" id="WP_071086443.1">
    <property type="nucleotide sequence ID" value="NZ_MBLM01000128.1"/>
</dbReference>
<dbReference type="EMBL" id="MBLM01000128">
    <property type="protein sequence ID" value="OHV34282.1"/>
    <property type="molecule type" value="Genomic_DNA"/>
</dbReference>
<evidence type="ECO:0000256" key="1">
    <source>
        <dbReference type="SAM" id="MobiDB-lite"/>
    </source>
</evidence>
<sequence length="120" mass="13300">MDAERYRADSENGDHAHDPSARVLTRLIATLDQTGNTFVVIQPDTADPAWFTSAVLLDSLTYEVERCDHRTGEHTTTTMTNPATIAHDLTAWMTSRQPDAQPSRSKHVQNRARGGARPEA</sequence>
<keyword evidence="3" id="KW-1185">Reference proteome</keyword>